<sequence length="196" mass="22892">MNIIMGKQRLCICLVILFFGEVSLQRCTNLRLQLSAINKNNLELLKNKMRTNLPLQCLSDMRDFIATQDTLRKIQTSLEENPKVAIHEIFQQIVQIFNQNLTETAWDENSMTVLQTGLHQQIQHLRTCLSAEMENGIPSPRSQNVQLTRLRVKRYFQSVDNFLREKQHSLCAWEIVQMEVKQCLLLVDRLANRIPN</sequence>
<gene>
    <name evidence="11" type="primary">LOC129335157</name>
</gene>
<evidence type="ECO:0000256" key="6">
    <source>
        <dbReference type="ARBA" id="ARBA00023118"/>
    </source>
</evidence>
<organism evidence="10 11">
    <name type="scientific">Eublepharis macularius</name>
    <name type="common">Leopard gecko</name>
    <name type="synonym">Cyrtodactylus macularius</name>
    <dbReference type="NCBI Taxonomy" id="481883"/>
    <lineage>
        <taxon>Eukaryota</taxon>
        <taxon>Metazoa</taxon>
        <taxon>Chordata</taxon>
        <taxon>Craniata</taxon>
        <taxon>Vertebrata</taxon>
        <taxon>Euteleostomi</taxon>
        <taxon>Lepidosauria</taxon>
        <taxon>Squamata</taxon>
        <taxon>Bifurcata</taxon>
        <taxon>Gekkota</taxon>
        <taxon>Eublepharidae</taxon>
        <taxon>Eublepharinae</taxon>
        <taxon>Eublepharis</taxon>
    </lineage>
</organism>
<dbReference type="PANTHER" id="PTHR11691:SF73">
    <property type="entry name" value="INTERFERON BETA"/>
    <property type="match status" value="1"/>
</dbReference>
<dbReference type="RefSeq" id="XP_054843580.1">
    <property type="nucleotide sequence ID" value="XM_054987605.1"/>
</dbReference>
<keyword evidence="4" id="KW-0964">Secreted</keyword>
<dbReference type="SMART" id="SM00076">
    <property type="entry name" value="IFabd"/>
    <property type="match status" value="1"/>
</dbReference>
<comment type="subcellular location">
    <subcellularLocation>
        <location evidence="1">Secreted</location>
    </subcellularLocation>
</comment>
<reference evidence="11" key="1">
    <citation type="submission" date="2025-08" db="UniProtKB">
        <authorList>
            <consortium name="RefSeq"/>
        </authorList>
    </citation>
    <scope>IDENTIFICATION</scope>
    <source>
        <tissue evidence="11">Blood</tissue>
    </source>
</reference>
<evidence type="ECO:0000313" key="11">
    <source>
        <dbReference type="RefSeq" id="XP_054843580.1"/>
    </source>
</evidence>
<keyword evidence="3 8" id="KW-0202">Cytokine</keyword>
<dbReference type="KEGG" id="emc:129335157"/>
<evidence type="ECO:0000256" key="7">
    <source>
        <dbReference type="ARBA" id="ARBA00023157"/>
    </source>
</evidence>
<evidence type="ECO:0000256" key="2">
    <source>
        <dbReference type="ARBA" id="ARBA00011033"/>
    </source>
</evidence>
<dbReference type="GO" id="GO:0006955">
    <property type="term" value="P:immune response"/>
    <property type="evidence" value="ECO:0007669"/>
    <property type="project" value="UniProtKB-ARBA"/>
</dbReference>
<keyword evidence="7" id="KW-1015">Disulfide bond</keyword>
<dbReference type="GO" id="GO:0051607">
    <property type="term" value="P:defense response to virus"/>
    <property type="evidence" value="ECO:0007669"/>
    <property type="project" value="UniProtKB-KW"/>
</dbReference>
<dbReference type="PROSITE" id="PS00252">
    <property type="entry name" value="INTERFERON_A_B_D"/>
    <property type="match status" value="1"/>
</dbReference>
<evidence type="ECO:0000256" key="9">
    <source>
        <dbReference type="SAM" id="SignalP"/>
    </source>
</evidence>
<dbReference type="PRINTS" id="PR00266">
    <property type="entry name" value="INTERFERONAB"/>
</dbReference>
<evidence type="ECO:0000256" key="4">
    <source>
        <dbReference type="ARBA" id="ARBA00022525"/>
    </source>
</evidence>
<keyword evidence="10" id="KW-1185">Reference proteome</keyword>
<name>A0AA97JQS7_EUBMA</name>
<dbReference type="GO" id="GO:0005126">
    <property type="term" value="F:cytokine receptor binding"/>
    <property type="evidence" value="ECO:0007669"/>
    <property type="project" value="InterPro"/>
</dbReference>
<dbReference type="InterPro" id="IPR009079">
    <property type="entry name" value="4_helix_cytokine-like_core"/>
</dbReference>
<evidence type="ECO:0000256" key="1">
    <source>
        <dbReference type="ARBA" id="ARBA00004613"/>
    </source>
</evidence>
<dbReference type="PANTHER" id="PTHR11691">
    <property type="entry name" value="TYPE I INTERFERON"/>
    <property type="match status" value="1"/>
</dbReference>
<feature type="signal peptide" evidence="9">
    <location>
        <begin position="1"/>
        <end position="24"/>
    </location>
</feature>
<dbReference type="Pfam" id="PF00143">
    <property type="entry name" value="Interferon"/>
    <property type="match status" value="1"/>
</dbReference>
<proteinExistence type="inferred from homology"/>
<protein>
    <submittedName>
        <fullName evidence="11">Interferon omega-1-like</fullName>
    </submittedName>
</protein>
<keyword evidence="6 8" id="KW-0051">Antiviral defense</keyword>
<dbReference type="InterPro" id="IPR000471">
    <property type="entry name" value="Interferon_alpha/beta/delta"/>
</dbReference>
<evidence type="ECO:0000256" key="5">
    <source>
        <dbReference type="ARBA" id="ARBA00022729"/>
    </source>
</evidence>
<dbReference type="GO" id="GO:0005615">
    <property type="term" value="C:extracellular space"/>
    <property type="evidence" value="ECO:0007669"/>
    <property type="project" value="UniProtKB-KW"/>
</dbReference>
<evidence type="ECO:0000313" key="10">
    <source>
        <dbReference type="Proteomes" id="UP001190640"/>
    </source>
</evidence>
<comment type="similarity">
    <text evidence="2 8">Belongs to the alpha/beta interferon family.</text>
</comment>
<dbReference type="SUPFAM" id="SSF47266">
    <property type="entry name" value="4-helical cytokines"/>
    <property type="match status" value="1"/>
</dbReference>
<keyword evidence="5 9" id="KW-0732">Signal</keyword>
<dbReference type="Gene3D" id="1.20.1250.10">
    <property type="match status" value="1"/>
</dbReference>
<dbReference type="Proteomes" id="UP001190640">
    <property type="component" value="Chromosome 8"/>
</dbReference>
<feature type="chain" id="PRO_5041676616" evidence="9">
    <location>
        <begin position="25"/>
        <end position="196"/>
    </location>
</feature>
<dbReference type="AlphaFoldDB" id="A0AA97JQS7"/>
<dbReference type="GO" id="GO:0005125">
    <property type="term" value="F:cytokine activity"/>
    <property type="evidence" value="ECO:0007669"/>
    <property type="project" value="UniProtKB-KW"/>
</dbReference>
<evidence type="ECO:0000256" key="8">
    <source>
        <dbReference type="RuleBase" id="RU000436"/>
    </source>
</evidence>
<accession>A0AA97JQS7</accession>
<evidence type="ECO:0000256" key="3">
    <source>
        <dbReference type="ARBA" id="ARBA00022514"/>
    </source>
</evidence>
<dbReference type="GeneID" id="129335157"/>